<protein>
    <submittedName>
        <fullName evidence="2">Uncharacterized protein</fullName>
    </submittedName>
</protein>
<reference evidence="2 3" key="1">
    <citation type="submission" date="2024-10" db="EMBL/GenBank/DDBJ databases">
        <authorList>
            <person name="Kim D."/>
        </authorList>
    </citation>
    <scope>NUCLEOTIDE SEQUENCE [LARGE SCALE GENOMIC DNA]</scope>
    <source>
        <strain evidence="2">Taebaek</strain>
    </source>
</reference>
<feature type="compositionally biased region" description="Basic and acidic residues" evidence="1">
    <location>
        <begin position="160"/>
        <end position="173"/>
    </location>
</feature>
<evidence type="ECO:0000313" key="3">
    <source>
        <dbReference type="Proteomes" id="UP001620645"/>
    </source>
</evidence>
<accession>A0ABD2KIG0</accession>
<dbReference type="EMBL" id="JBICCN010000019">
    <property type="protein sequence ID" value="KAL3102719.1"/>
    <property type="molecule type" value="Genomic_DNA"/>
</dbReference>
<gene>
    <name evidence="2" type="ORF">niasHS_001281</name>
</gene>
<proteinExistence type="predicted"/>
<dbReference type="AlphaFoldDB" id="A0ABD2KIG0"/>
<name>A0ABD2KIG0_HETSC</name>
<feature type="compositionally biased region" description="Polar residues" evidence="1">
    <location>
        <begin position="187"/>
        <end position="198"/>
    </location>
</feature>
<feature type="region of interest" description="Disordered" evidence="1">
    <location>
        <begin position="149"/>
        <end position="206"/>
    </location>
</feature>
<evidence type="ECO:0000256" key="1">
    <source>
        <dbReference type="SAM" id="MobiDB-lite"/>
    </source>
</evidence>
<organism evidence="2 3">
    <name type="scientific">Heterodera schachtii</name>
    <name type="common">Sugarbeet cyst nematode worm</name>
    <name type="synonym">Tylenchus schachtii</name>
    <dbReference type="NCBI Taxonomy" id="97005"/>
    <lineage>
        <taxon>Eukaryota</taxon>
        <taxon>Metazoa</taxon>
        <taxon>Ecdysozoa</taxon>
        <taxon>Nematoda</taxon>
        <taxon>Chromadorea</taxon>
        <taxon>Rhabditida</taxon>
        <taxon>Tylenchina</taxon>
        <taxon>Tylenchomorpha</taxon>
        <taxon>Tylenchoidea</taxon>
        <taxon>Heteroderidae</taxon>
        <taxon>Heteroderinae</taxon>
        <taxon>Heterodera</taxon>
    </lineage>
</organism>
<keyword evidence="3" id="KW-1185">Reference proteome</keyword>
<dbReference type="Proteomes" id="UP001620645">
    <property type="component" value="Unassembled WGS sequence"/>
</dbReference>
<comment type="caution">
    <text evidence="2">The sequence shown here is derived from an EMBL/GenBank/DDBJ whole genome shotgun (WGS) entry which is preliminary data.</text>
</comment>
<evidence type="ECO:0000313" key="2">
    <source>
        <dbReference type="EMBL" id="KAL3102719.1"/>
    </source>
</evidence>
<sequence>MQQPLHLQEEVVSTTTEAPINRLQMSMEAQTLSGPNEEAAMSRSQVPVEETNVARQLPAQYNIMINNVNYPINAPYANIIVSGGRLIINGEERGVTAPGAHLDISAIGNIYIYIGNVEGRTITVMNANPPLEEVEWEAHDHLLYDSDDSVHISNADDSDDSVHISNPEEHSSQDEGEWEPYEHLLNVSGSDSSSTSPENILDGGATENERNGIFYAGAPPLSTLPADQIRLLETATVGTSVTVRDNNGRIHTVHVRQL</sequence>